<evidence type="ECO:0000256" key="7">
    <source>
        <dbReference type="ARBA" id="ARBA00023136"/>
    </source>
</evidence>
<evidence type="ECO:0000256" key="6">
    <source>
        <dbReference type="ARBA" id="ARBA00022989"/>
    </source>
</evidence>
<dbReference type="PANTHER" id="PTHR30012:SF0">
    <property type="entry name" value="TYPE II SECRETION SYSTEM PROTEIN F-RELATED"/>
    <property type="match status" value="1"/>
</dbReference>
<evidence type="ECO:0000256" key="4">
    <source>
        <dbReference type="ARBA" id="ARBA00022519"/>
    </source>
</evidence>
<comment type="subcellular location">
    <subcellularLocation>
        <location evidence="1">Cell inner membrane</location>
        <topology evidence="1">Multi-pass membrane protein</topology>
    </subcellularLocation>
</comment>
<dbReference type="AlphaFoldDB" id="A0A1F4URQ7"/>
<evidence type="ECO:0000256" key="2">
    <source>
        <dbReference type="ARBA" id="ARBA00005745"/>
    </source>
</evidence>
<accession>A0A1F4URQ7</accession>
<feature type="transmembrane region" description="Helical" evidence="8">
    <location>
        <begin position="220"/>
        <end position="239"/>
    </location>
</feature>
<feature type="transmembrane region" description="Helical" evidence="8">
    <location>
        <begin position="166"/>
        <end position="189"/>
    </location>
</feature>
<comment type="similarity">
    <text evidence="2">Belongs to the GSP F family.</text>
</comment>
<comment type="caution">
    <text evidence="10">The sequence shown here is derived from an EMBL/GenBank/DDBJ whole genome shotgun (WGS) entry which is preliminary data.</text>
</comment>
<dbReference type="Gene3D" id="1.20.81.30">
    <property type="entry name" value="Type II secretion system (T2SS), domain F"/>
    <property type="match status" value="2"/>
</dbReference>
<evidence type="ECO:0000313" key="10">
    <source>
        <dbReference type="EMBL" id="OGC47599.1"/>
    </source>
</evidence>
<dbReference type="Pfam" id="PF00482">
    <property type="entry name" value="T2SSF"/>
    <property type="match status" value="2"/>
</dbReference>
<dbReference type="PRINTS" id="PR00812">
    <property type="entry name" value="BCTERIALGSPF"/>
</dbReference>
<feature type="transmembrane region" description="Helical" evidence="8">
    <location>
        <begin position="373"/>
        <end position="394"/>
    </location>
</feature>
<dbReference type="GO" id="GO:0005886">
    <property type="term" value="C:plasma membrane"/>
    <property type="evidence" value="ECO:0007669"/>
    <property type="project" value="UniProtKB-SubCell"/>
</dbReference>
<dbReference type="InterPro" id="IPR042094">
    <property type="entry name" value="T2SS_GspF_sf"/>
</dbReference>
<evidence type="ECO:0000259" key="9">
    <source>
        <dbReference type="Pfam" id="PF00482"/>
    </source>
</evidence>
<keyword evidence="5 8" id="KW-0812">Transmembrane</keyword>
<feature type="domain" description="Type II secretion system protein GspF" evidence="9">
    <location>
        <begin position="270"/>
        <end position="392"/>
    </location>
</feature>
<feature type="domain" description="Type II secretion system protein GspF" evidence="9">
    <location>
        <begin position="67"/>
        <end position="190"/>
    </location>
</feature>
<evidence type="ECO:0000256" key="1">
    <source>
        <dbReference type="ARBA" id="ARBA00004429"/>
    </source>
</evidence>
<keyword evidence="3" id="KW-1003">Cell membrane</keyword>
<evidence type="ECO:0000256" key="8">
    <source>
        <dbReference type="SAM" id="Phobius"/>
    </source>
</evidence>
<dbReference type="PANTHER" id="PTHR30012">
    <property type="entry name" value="GENERAL SECRETION PATHWAY PROTEIN"/>
    <property type="match status" value="1"/>
</dbReference>
<keyword evidence="4" id="KW-0997">Cell inner membrane</keyword>
<evidence type="ECO:0000256" key="3">
    <source>
        <dbReference type="ARBA" id="ARBA00022475"/>
    </source>
</evidence>
<protein>
    <recommendedName>
        <fullName evidence="9">Type II secretion system protein GspF domain-containing protein</fullName>
    </recommendedName>
</protein>
<proteinExistence type="inferred from homology"/>
<dbReference type="Proteomes" id="UP000176608">
    <property type="component" value="Unassembled WGS sequence"/>
</dbReference>
<name>A0A1F4URQ7_UNCKA</name>
<sequence>MPIFSYNAIDSAGKKRTGNVDARTKSSAVGLLKEQSLYVVSLEEQTESLVDKVLSLRGVPDTEVVAFTRQLSTMISAGLPIARGLEVLADQTSSRQMRKIVLDTLRDVQGGAQLSHALAKYPNVFSPTYIALVHAGETSGKLEEILKRLADTLEAQREFKSSFTGAMIYPAIIFVAMIGVFVLMMIFVIPKLAQMYESMGVELPGMTKAMIAVSDLFVKFWYAFAAVLVFSFLAIRSFLSTEGGKEFLYKILMKLPVFGKILRQKDLTEFTRTLSLLVASGISIVESLEIVSKIVINPDYKNGALAASRTLEKGGSLSEYLKTDRHFPPLVSQMASVGEETGQLDEVLSRVGEYFALETAHAVKGLSSALEPVILILLGGMVGLLIVSIITPIYKITSAL</sequence>
<keyword evidence="6 8" id="KW-1133">Transmembrane helix</keyword>
<dbReference type="FunFam" id="1.20.81.30:FF:000001">
    <property type="entry name" value="Type II secretion system protein F"/>
    <property type="match status" value="2"/>
</dbReference>
<dbReference type="EMBL" id="MEVA01000006">
    <property type="protein sequence ID" value="OGC47599.1"/>
    <property type="molecule type" value="Genomic_DNA"/>
</dbReference>
<dbReference type="STRING" id="1802617.A2886_02320"/>
<evidence type="ECO:0000256" key="5">
    <source>
        <dbReference type="ARBA" id="ARBA00022692"/>
    </source>
</evidence>
<dbReference type="InterPro" id="IPR018076">
    <property type="entry name" value="T2SS_GspF_dom"/>
</dbReference>
<reference evidence="10 11" key="1">
    <citation type="journal article" date="2016" name="Nat. Commun.">
        <title>Thousands of microbial genomes shed light on interconnected biogeochemical processes in an aquifer system.</title>
        <authorList>
            <person name="Anantharaman K."/>
            <person name="Brown C.T."/>
            <person name="Hug L.A."/>
            <person name="Sharon I."/>
            <person name="Castelle C.J."/>
            <person name="Probst A.J."/>
            <person name="Thomas B.C."/>
            <person name="Singh A."/>
            <person name="Wilkins M.J."/>
            <person name="Karaoz U."/>
            <person name="Brodie E.L."/>
            <person name="Williams K.H."/>
            <person name="Hubbard S.S."/>
            <person name="Banfield J.F."/>
        </authorList>
    </citation>
    <scope>NUCLEOTIDE SEQUENCE [LARGE SCALE GENOMIC DNA]</scope>
</reference>
<keyword evidence="7 8" id="KW-0472">Membrane</keyword>
<dbReference type="InterPro" id="IPR003004">
    <property type="entry name" value="GspF/PilC"/>
</dbReference>
<evidence type="ECO:0000313" key="11">
    <source>
        <dbReference type="Proteomes" id="UP000176608"/>
    </source>
</evidence>
<gene>
    <name evidence="10" type="ORF">A2886_02320</name>
</gene>
<organism evidence="10 11">
    <name type="scientific">candidate division WWE3 bacterium RIFCSPHIGHO2_01_FULL_42_13</name>
    <dbReference type="NCBI Taxonomy" id="1802617"/>
    <lineage>
        <taxon>Bacteria</taxon>
        <taxon>Katanobacteria</taxon>
    </lineage>
</organism>